<evidence type="ECO:0000313" key="15">
    <source>
        <dbReference type="Proteomes" id="UP000002866"/>
    </source>
</evidence>
<comment type="domain">
    <text evidence="12">The DHHC domain is required for palmitoyltransferase activity.</text>
</comment>
<evidence type="ECO:0000256" key="3">
    <source>
        <dbReference type="ARBA" id="ARBA00022692"/>
    </source>
</evidence>
<name>I2H3E9_HENB6</name>
<keyword evidence="5 12" id="KW-1133">Transmembrane helix</keyword>
<keyword evidence="7" id="KW-0564">Palmitate</keyword>
<dbReference type="GO" id="GO:0032432">
    <property type="term" value="C:actin filament bundle"/>
    <property type="evidence" value="ECO:0007669"/>
    <property type="project" value="EnsemblFungi"/>
</dbReference>
<dbReference type="PANTHER" id="PTHR22883">
    <property type="entry name" value="ZINC FINGER DHHC DOMAIN CONTAINING PROTEIN"/>
    <property type="match status" value="1"/>
</dbReference>
<evidence type="ECO:0000256" key="8">
    <source>
        <dbReference type="ARBA" id="ARBA00023288"/>
    </source>
</evidence>
<dbReference type="GO" id="GO:0030866">
    <property type="term" value="P:cortical actin cytoskeleton organization"/>
    <property type="evidence" value="ECO:0007669"/>
    <property type="project" value="EnsemblFungi"/>
</dbReference>
<evidence type="ECO:0000256" key="1">
    <source>
        <dbReference type="ARBA" id="ARBA00004477"/>
    </source>
</evidence>
<dbReference type="STRING" id="1071380.I2H3E9"/>
<keyword evidence="3 12" id="KW-0812">Transmembrane</keyword>
<dbReference type="Pfam" id="PF01529">
    <property type="entry name" value="DHHC"/>
    <property type="match status" value="1"/>
</dbReference>
<dbReference type="GO" id="GO:0005789">
    <property type="term" value="C:endoplasmic reticulum membrane"/>
    <property type="evidence" value="ECO:0007669"/>
    <property type="project" value="UniProtKB-SubCell"/>
</dbReference>
<dbReference type="GO" id="GO:0030479">
    <property type="term" value="C:actin cortical patch"/>
    <property type="evidence" value="ECO:0007669"/>
    <property type="project" value="EnsemblFungi"/>
</dbReference>
<dbReference type="RefSeq" id="XP_004180420.1">
    <property type="nucleotide sequence ID" value="XM_004180372.1"/>
</dbReference>
<feature type="domain" description="Palmitoyltransferase DHHC" evidence="13">
    <location>
        <begin position="135"/>
        <end position="253"/>
    </location>
</feature>
<feature type="transmembrane region" description="Helical" evidence="12">
    <location>
        <begin position="216"/>
        <end position="240"/>
    </location>
</feature>
<keyword evidence="9 12" id="KW-0012">Acyltransferase</keyword>
<dbReference type="GO" id="GO:0017157">
    <property type="term" value="P:regulation of exocytosis"/>
    <property type="evidence" value="ECO:0007669"/>
    <property type="project" value="EnsemblFungi"/>
</dbReference>
<dbReference type="KEGG" id="tbl:TBLA_0D04040"/>
<keyword evidence="15" id="KW-1185">Reference proteome</keyword>
<feature type="transmembrane region" description="Helical" evidence="12">
    <location>
        <begin position="177"/>
        <end position="196"/>
    </location>
</feature>
<dbReference type="GO" id="GO:0019706">
    <property type="term" value="F:protein-cysteine S-palmitoyltransferase activity"/>
    <property type="evidence" value="ECO:0007669"/>
    <property type="project" value="UniProtKB-EC"/>
</dbReference>
<dbReference type="InterPro" id="IPR039859">
    <property type="entry name" value="PFA4/ZDH16/20/ERF2-like"/>
</dbReference>
<feature type="transmembrane region" description="Helical" evidence="12">
    <location>
        <begin position="88"/>
        <end position="108"/>
    </location>
</feature>
<keyword evidence="2 12" id="KW-0808">Transferase</keyword>
<comment type="subcellular location">
    <subcellularLocation>
        <location evidence="1">Endoplasmic reticulum membrane</location>
        <topology evidence="1">Multi-pass membrane protein</topology>
    </subcellularLocation>
</comment>
<dbReference type="Proteomes" id="UP000002866">
    <property type="component" value="Chromosome 4"/>
</dbReference>
<evidence type="ECO:0000256" key="11">
    <source>
        <dbReference type="ARBA" id="ARBA00048048"/>
    </source>
</evidence>
<dbReference type="EMBL" id="HE806319">
    <property type="protein sequence ID" value="CCH60901.1"/>
    <property type="molecule type" value="Genomic_DNA"/>
</dbReference>
<gene>
    <name evidence="14" type="primary">TBLA0D04040</name>
    <name evidence="14" type="ORF">TBLA_0D04040</name>
</gene>
<feature type="transmembrane region" description="Helical" evidence="12">
    <location>
        <begin position="6"/>
        <end position="24"/>
    </location>
</feature>
<dbReference type="AlphaFoldDB" id="I2H3E9"/>
<evidence type="ECO:0000256" key="9">
    <source>
        <dbReference type="ARBA" id="ARBA00023315"/>
    </source>
</evidence>
<keyword evidence="8" id="KW-0449">Lipoprotein</keyword>
<proteinExistence type="inferred from homology"/>
<dbReference type="PROSITE" id="PS50216">
    <property type="entry name" value="DHHC"/>
    <property type="match status" value="1"/>
</dbReference>
<dbReference type="FunCoup" id="I2H3E9">
    <property type="interactions" value="42"/>
</dbReference>
<dbReference type="OrthoDB" id="9909019at2759"/>
<accession>I2H3E9</accession>
<dbReference type="EC" id="2.3.1.225" evidence="12"/>
<dbReference type="OMA" id="STNAYDH"/>
<keyword evidence="4" id="KW-0256">Endoplasmic reticulum</keyword>
<dbReference type="InterPro" id="IPR001594">
    <property type="entry name" value="Palmitoyltrfase_DHHC"/>
</dbReference>
<evidence type="ECO:0000256" key="4">
    <source>
        <dbReference type="ARBA" id="ARBA00022824"/>
    </source>
</evidence>
<comment type="catalytic activity">
    <reaction evidence="11 12">
        <text>L-cysteinyl-[protein] + hexadecanoyl-CoA = S-hexadecanoyl-L-cysteinyl-[protein] + CoA</text>
        <dbReference type="Rhea" id="RHEA:36683"/>
        <dbReference type="Rhea" id="RHEA-COMP:10131"/>
        <dbReference type="Rhea" id="RHEA-COMP:11032"/>
        <dbReference type="ChEBI" id="CHEBI:29950"/>
        <dbReference type="ChEBI" id="CHEBI:57287"/>
        <dbReference type="ChEBI" id="CHEBI:57379"/>
        <dbReference type="ChEBI" id="CHEBI:74151"/>
        <dbReference type="EC" id="2.3.1.225"/>
    </reaction>
</comment>
<dbReference type="GO" id="GO:0030010">
    <property type="term" value="P:establishment of cell polarity"/>
    <property type="evidence" value="ECO:0007669"/>
    <property type="project" value="EnsemblFungi"/>
</dbReference>
<protein>
    <recommendedName>
        <fullName evidence="12">Palmitoyltransferase</fullName>
        <ecNumber evidence="12">2.3.1.225</ecNumber>
    </recommendedName>
</protein>
<comment type="similarity">
    <text evidence="10">Belongs to the DHHC palmitoyltransferase family. SWF1 subfamily.</text>
</comment>
<keyword evidence="6 12" id="KW-0472">Membrane</keyword>
<evidence type="ECO:0000259" key="13">
    <source>
        <dbReference type="Pfam" id="PF01529"/>
    </source>
</evidence>
<evidence type="ECO:0000256" key="12">
    <source>
        <dbReference type="RuleBase" id="RU079119"/>
    </source>
</evidence>
<evidence type="ECO:0000256" key="2">
    <source>
        <dbReference type="ARBA" id="ARBA00022679"/>
    </source>
</evidence>
<evidence type="ECO:0000256" key="10">
    <source>
        <dbReference type="ARBA" id="ARBA00038463"/>
    </source>
</evidence>
<evidence type="ECO:0000256" key="7">
    <source>
        <dbReference type="ARBA" id="ARBA00023139"/>
    </source>
</evidence>
<dbReference type="GeneID" id="14495937"/>
<dbReference type="GO" id="GO:0042144">
    <property type="term" value="P:vacuole fusion, non-autophagic"/>
    <property type="evidence" value="ECO:0007669"/>
    <property type="project" value="EnsemblFungi"/>
</dbReference>
<dbReference type="GO" id="GO:0006612">
    <property type="term" value="P:protein targeting to membrane"/>
    <property type="evidence" value="ECO:0007669"/>
    <property type="project" value="TreeGrafter"/>
</dbReference>
<sequence length="329" mass="39081">MGFGTFLVVLVILQILILFISPFFKNTPFISIYYKYAYEPVVQDNKKYRWKFHIVPIFYITLFIYLVINFYAKVEPLIHDKLTYFERFFFIPISIISTPFFGIITMLINPDTALMYSNDSIKKYAYDRILYFPDTECKTCKVEKPARSKHCAVCDQCILVNDHHCVWVNNCIGRGNFLYFYLFLFDNTLFMSYASMRLLEITLNFRRAGENVPRDVMTLDILCGCFLFICGTFSYMQLLIVKDGMTTNEKDKWYTIQCLMEDKKLVKSSDNNWYISFVNDQGETEFYSTNAYDHKKYQLTEYKVIDNVEDIPNIYDKGSLWKNFKDFCE</sequence>
<dbReference type="InParanoid" id="I2H3E9"/>
<evidence type="ECO:0000313" key="14">
    <source>
        <dbReference type="EMBL" id="CCH60901.1"/>
    </source>
</evidence>
<dbReference type="eggNOG" id="KOG1312">
    <property type="taxonomic scope" value="Eukaryota"/>
</dbReference>
<reference evidence="14 15" key="1">
    <citation type="journal article" date="2011" name="Proc. Natl. Acad. Sci. U.S.A.">
        <title>Evolutionary erosion of yeast sex chromosomes by mating-type switching accidents.</title>
        <authorList>
            <person name="Gordon J.L."/>
            <person name="Armisen D."/>
            <person name="Proux-Wera E."/>
            <person name="Oheigeartaigh S.S."/>
            <person name="Byrne K.P."/>
            <person name="Wolfe K.H."/>
        </authorList>
    </citation>
    <scope>NUCLEOTIDE SEQUENCE [LARGE SCALE GENOMIC DNA]</scope>
    <source>
        <strain evidence="15">ATCC 34711 / CBS 6284 / DSM 70876 / NBRC 10599 / NRRL Y-10934 / UCD 77-7</strain>
    </source>
</reference>
<feature type="transmembrane region" description="Helical" evidence="12">
    <location>
        <begin position="50"/>
        <end position="68"/>
    </location>
</feature>
<dbReference type="GO" id="GO:0005794">
    <property type="term" value="C:Golgi apparatus"/>
    <property type="evidence" value="ECO:0007669"/>
    <property type="project" value="TreeGrafter"/>
</dbReference>
<dbReference type="HOGENOM" id="CLU_042181_2_0_1"/>
<evidence type="ECO:0000256" key="6">
    <source>
        <dbReference type="ARBA" id="ARBA00023136"/>
    </source>
</evidence>
<dbReference type="PANTHER" id="PTHR22883:SF489">
    <property type="entry name" value="PALMITOYLTRANSFERASE SWF1"/>
    <property type="match status" value="1"/>
</dbReference>
<evidence type="ECO:0000256" key="5">
    <source>
        <dbReference type="ARBA" id="ARBA00022989"/>
    </source>
</evidence>
<organism evidence="14 15">
    <name type="scientific">Henningerozyma blattae (strain ATCC 34711 / CBS 6284 / DSM 70876 / NBRC 10599 / NRRL Y-10934 / UCD 77-7)</name>
    <name type="common">Yeast</name>
    <name type="synonym">Tetrapisispora blattae</name>
    <dbReference type="NCBI Taxonomy" id="1071380"/>
    <lineage>
        <taxon>Eukaryota</taxon>
        <taxon>Fungi</taxon>
        <taxon>Dikarya</taxon>
        <taxon>Ascomycota</taxon>
        <taxon>Saccharomycotina</taxon>
        <taxon>Saccharomycetes</taxon>
        <taxon>Saccharomycetales</taxon>
        <taxon>Saccharomycetaceae</taxon>
        <taxon>Henningerozyma</taxon>
    </lineage>
</organism>